<feature type="compositionally biased region" description="Pro residues" evidence="1">
    <location>
        <begin position="246"/>
        <end position="264"/>
    </location>
</feature>
<gene>
    <name evidence="2" type="ORF">GGX14DRAFT_59242</name>
</gene>
<organism evidence="2 3">
    <name type="scientific">Mycena pura</name>
    <dbReference type="NCBI Taxonomy" id="153505"/>
    <lineage>
        <taxon>Eukaryota</taxon>
        <taxon>Fungi</taxon>
        <taxon>Dikarya</taxon>
        <taxon>Basidiomycota</taxon>
        <taxon>Agaricomycotina</taxon>
        <taxon>Agaricomycetes</taxon>
        <taxon>Agaricomycetidae</taxon>
        <taxon>Agaricales</taxon>
        <taxon>Marasmiineae</taxon>
        <taxon>Mycenaceae</taxon>
        <taxon>Mycena</taxon>
    </lineage>
</organism>
<dbReference type="EMBL" id="JARJCW010000172">
    <property type="protein sequence ID" value="KAJ7189596.1"/>
    <property type="molecule type" value="Genomic_DNA"/>
</dbReference>
<comment type="caution">
    <text evidence="2">The sequence shown here is derived from an EMBL/GenBank/DDBJ whole genome shotgun (WGS) entry which is preliminary data.</text>
</comment>
<evidence type="ECO:0000313" key="3">
    <source>
        <dbReference type="Proteomes" id="UP001219525"/>
    </source>
</evidence>
<keyword evidence="3" id="KW-1185">Reference proteome</keyword>
<evidence type="ECO:0000256" key="1">
    <source>
        <dbReference type="SAM" id="MobiDB-lite"/>
    </source>
</evidence>
<accession>A0AAD6UQ30</accession>
<reference evidence="2" key="1">
    <citation type="submission" date="2023-03" db="EMBL/GenBank/DDBJ databases">
        <title>Massive genome expansion in bonnet fungi (Mycena s.s.) driven by repeated elements and novel gene families across ecological guilds.</title>
        <authorList>
            <consortium name="Lawrence Berkeley National Laboratory"/>
            <person name="Harder C.B."/>
            <person name="Miyauchi S."/>
            <person name="Viragh M."/>
            <person name="Kuo A."/>
            <person name="Thoen E."/>
            <person name="Andreopoulos B."/>
            <person name="Lu D."/>
            <person name="Skrede I."/>
            <person name="Drula E."/>
            <person name="Henrissat B."/>
            <person name="Morin E."/>
            <person name="Kohler A."/>
            <person name="Barry K."/>
            <person name="LaButti K."/>
            <person name="Morin E."/>
            <person name="Salamov A."/>
            <person name="Lipzen A."/>
            <person name="Mereny Z."/>
            <person name="Hegedus B."/>
            <person name="Baldrian P."/>
            <person name="Stursova M."/>
            <person name="Weitz H."/>
            <person name="Taylor A."/>
            <person name="Grigoriev I.V."/>
            <person name="Nagy L.G."/>
            <person name="Martin F."/>
            <person name="Kauserud H."/>
        </authorList>
    </citation>
    <scope>NUCLEOTIDE SEQUENCE</scope>
    <source>
        <strain evidence="2">9144</strain>
    </source>
</reference>
<feature type="compositionally biased region" description="Low complexity" evidence="1">
    <location>
        <begin position="265"/>
        <end position="283"/>
    </location>
</feature>
<feature type="region of interest" description="Disordered" evidence="1">
    <location>
        <begin position="239"/>
        <end position="298"/>
    </location>
</feature>
<protein>
    <submittedName>
        <fullName evidence="2">Uncharacterized protein</fullName>
    </submittedName>
</protein>
<name>A0AAD6UQ30_9AGAR</name>
<evidence type="ECO:0000313" key="2">
    <source>
        <dbReference type="EMBL" id="KAJ7189596.1"/>
    </source>
</evidence>
<sequence length="397" mass="43338">MAADCSFSFGPNRSYVVRVNDACAYSDEPSAPASMEAMSILLDVDETHPQASAMLYDLGLAMEDGVYTMCWRTMGGEVQYDDTHLGDTYSRLARFMQRVCAGGAPTARTTFGPGASYFTSALDGFSWQNLPGALEEGITACMRTRHPTAVALGVEGTYVVVYSDGVLAYDLGGAYPLLEALIKDARIRGGVKYVALNPFVAGEYYAVCGDGTARWNIPAAWVEEVTWVSKQIAPVDGAVVSGGTTPAPPVVEPAQPPAQQPAQPPVQRAPAPAPAQPRSQFPPAEAPHDEGHGRKHHKIDWKAGLEKGLKGAAKVYHALEEQNSHVQQQHAQQRPTGYQYQQHPQQHRPNPNGWNYQYQQQQPFVVAPPMFEEVVVQDTVYDNGMQTTFVETETVFY</sequence>
<dbReference type="Proteomes" id="UP001219525">
    <property type="component" value="Unassembled WGS sequence"/>
</dbReference>
<dbReference type="AlphaFoldDB" id="A0AAD6UQ30"/>
<proteinExistence type="predicted"/>